<evidence type="ECO:0000259" key="3">
    <source>
        <dbReference type="PROSITE" id="PS01124"/>
    </source>
</evidence>
<dbReference type="SUPFAM" id="SSF46689">
    <property type="entry name" value="Homeodomain-like"/>
    <property type="match status" value="1"/>
</dbReference>
<dbReference type="EMBL" id="UFVQ01000003">
    <property type="protein sequence ID" value="STC93879.1"/>
    <property type="molecule type" value="Genomic_DNA"/>
</dbReference>
<keyword evidence="1" id="KW-0805">Transcription regulation</keyword>
<dbReference type="GO" id="GO:0003700">
    <property type="term" value="F:DNA-binding transcription factor activity"/>
    <property type="evidence" value="ECO:0007669"/>
    <property type="project" value="InterPro"/>
</dbReference>
<proteinExistence type="predicted"/>
<dbReference type="Gene3D" id="1.10.10.60">
    <property type="entry name" value="Homeodomain-like"/>
    <property type="match status" value="1"/>
</dbReference>
<keyword evidence="2" id="KW-0804">Transcription</keyword>
<gene>
    <name evidence="4" type="ORF">NCTC13533_01102</name>
</gene>
<dbReference type="Proteomes" id="UP000255224">
    <property type="component" value="Unassembled WGS sequence"/>
</dbReference>
<organism evidence="4 5">
    <name type="scientific">Chryseobacterium carnipullorum</name>
    <dbReference type="NCBI Taxonomy" id="1124835"/>
    <lineage>
        <taxon>Bacteria</taxon>
        <taxon>Pseudomonadati</taxon>
        <taxon>Bacteroidota</taxon>
        <taxon>Flavobacteriia</taxon>
        <taxon>Flavobacteriales</taxon>
        <taxon>Weeksellaceae</taxon>
        <taxon>Chryseobacterium group</taxon>
        <taxon>Chryseobacterium</taxon>
    </lineage>
</organism>
<protein>
    <recommendedName>
        <fullName evidence="3">HTH araC/xylS-type domain-containing protein</fullName>
    </recommendedName>
</protein>
<dbReference type="InterPro" id="IPR018060">
    <property type="entry name" value="HTH_AraC"/>
</dbReference>
<evidence type="ECO:0000256" key="2">
    <source>
        <dbReference type="ARBA" id="ARBA00023163"/>
    </source>
</evidence>
<evidence type="ECO:0000313" key="5">
    <source>
        <dbReference type="Proteomes" id="UP000255224"/>
    </source>
</evidence>
<dbReference type="InterPro" id="IPR009057">
    <property type="entry name" value="Homeodomain-like_sf"/>
</dbReference>
<evidence type="ECO:0000313" key="4">
    <source>
        <dbReference type="EMBL" id="STC93879.1"/>
    </source>
</evidence>
<reference evidence="4 5" key="1">
    <citation type="submission" date="2018-06" db="EMBL/GenBank/DDBJ databases">
        <authorList>
            <consortium name="Pathogen Informatics"/>
            <person name="Doyle S."/>
        </authorList>
    </citation>
    <scope>NUCLEOTIDE SEQUENCE [LARGE SCALE GENOMIC DNA]</scope>
    <source>
        <strain evidence="4 5">NCTC13533</strain>
    </source>
</reference>
<dbReference type="AlphaFoldDB" id="A0A376DRX3"/>
<accession>A0A376DRX3</accession>
<sequence>MMLGNPDITISEIAFELQFNSASAFGRFFKKTHVHFPFRIPKQRKYSVIRIWGQ</sequence>
<dbReference type="GO" id="GO:0043565">
    <property type="term" value="F:sequence-specific DNA binding"/>
    <property type="evidence" value="ECO:0007669"/>
    <property type="project" value="InterPro"/>
</dbReference>
<evidence type="ECO:0000256" key="1">
    <source>
        <dbReference type="ARBA" id="ARBA00023015"/>
    </source>
</evidence>
<name>A0A376DRX3_CHRCU</name>
<feature type="domain" description="HTH araC/xylS-type" evidence="3">
    <location>
        <begin position="1"/>
        <end position="43"/>
    </location>
</feature>
<dbReference type="PROSITE" id="PS01124">
    <property type="entry name" value="HTH_ARAC_FAMILY_2"/>
    <property type="match status" value="1"/>
</dbReference>